<comment type="pathway">
    <text evidence="2 11">Metabolic intermediate metabolism; pimeloyl-CoA biosynthesis; pimeloyl-CoA from pimelate: step 1/1.</text>
</comment>
<evidence type="ECO:0000256" key="11">
    <source>
        <dbReference type="HAMAP-Rule" id="MF_00668"/>
    </source>
</evidence>
<comment type="similarity">
    <text evidence="11">Belongs to the BioW family.</text>
</comment>
<dbReference type="Pfam" id="PF03744">
    <property type="entry name" value="BioW"/>
    <property type="match status" value="1"/>
</dbReference>
<evidence type="ECO:0000256" key="6">
    <source>
        <dbReference type="ARBA" id="ARBA00022741"/>
    </source>
</evidence>
<dbReference type="Proteomes" id="UP000054976">
    <property type="component" value="Unassembled WGS sequence"/>
</dbReference>
<comment type="caution">
    <text evidence="12">The sequence shown here is derived from an EMBL/GenBank/DDBJ whole genome shotgun (WGS) entry which is preliminary data.</text>
</comment>
<keyword evidence="6 11" id="KW-0547">Nucleotide-binding</keyword>
<evidence type="ECO:0000313" key="13">
    <source>
        <dbReference type="Proteomes" id="UP000054976"/>
    </source>
</evidence>
<comment type="cofactor">
    <cofactor evidence="1 11">
        <name>Mg(2+)</name>
        <dbReference type="ChEBI" id="CHEBI:18420"/>
    </cofactor>
</comment>
<evidence type="ECO:0000256" key="4">
    <source>
        <dbReference type="ARBA" id="ARBA00012984"/>
    </source>
</evidence>
<dbReference type="EC" id="6.2.1.14" evidence="4 11"/>
<dbReference type="OrthoDB" id="9792985at2"/>
<proteinExistence type="inferred from homology"/>
<evidence type="ECO:0000256" key="3">
    <source>
        <dbReference type="ARBA" id="ARBA00011738"/>
    </source>
</evidence>
<dbReference type="AlphaFoldDB" id="A0A0U9HUM1"/>
<keyword evidence="13" id="KW-1185">Reference proteome</keyword>
<dbReference type="GO" id="GO:0000287">
    <property type="term" value="F:magnesium ion binding"/>
    <property type="evidence" value="ECO:0007669"/>
    <property type="project" value="UniProtKB-UniRule"/>
</dbReference>
<evidence type="ECO:0000256" key="8">
    <source>
        <dbReference type="ARBA" id="ARBA00022840"/>
    </source>
</evidence>
<comment type="function">
    <text evidence="11">Catalyzes the transformation of pimelate into pimeloyl-CoA with concomitant hydrolysis of ATP to AMP.</text>
</comment>
<dbReference type="EMBL" id="BCNO01000001">
    <property type="protein sequence ID" value="GAQ94079.1"/>
    <property type="molecule type" value="Genomic_DNA"/>
</dbReference>
<dbReference type="NCBIfam" id="TIGR01204">
    <property type="entry name" value="bioW"/>
    <property type="match status" value="1"/>
</dbReference>
<dbReference type="RefSeq" id="WP_082673512.1">
    <property type="nucleotide sequence ID" value="NZ_BCNO01000001.1"/>
</dbReference>
<evidence type="ECO:0000256" key="9">
    <source>
        <dbReference type="ARBA" id="ARBA00022842"/>
    </source>
</evidence>
<comment type="subunit">
    <text evidence="3 11">Homodimer.</text>
</comment>
<evidence type="ECO:0000313" key="12">
    <source>
        <dbReference type="EMBL" id="GAQ94079.1"/>
    </source>
</evidence>
<dbReference type="InterPro" id="IPR005499">
    <property type="entry name" value="BioW"/>
</dbReference>
<keyword evidence="7 11" id="KW-0093">Biotin biosynthesis</keyword>
<name>A0A0U9HUM1_9BACT</name>
<evidence type="ECO:0000256" key="7">
    <source>
        <dbReference type="ARBA" id="ARBA00022756"/>
    </source>
</evidence>
<reference evidence="13" key="1">
    <citation type="submission" date="2016-01" db="EMBL/GenBank/DDBJ databases">
        <title>Draft genome sequence of Thermodesulfovibrio aggregans strain TGE-P1.</title>
        <authorList>
            <person name="Sekiguchi Y."/>
            <person name="Ohashi A."/>
            <person name="Matsuura N."/>
            <person name="Tourlousse M.D."/>
        </authorList>
    </citation>
    <scope>NUCLEOTIDE SEQUENCE [LARGE SCALE GENOMIC DNA]</scope>
    <source>
        <strain evidence="13">TGE-P1</strain>
    </source>
</reference>
<gene>
    <name evidence="11" type="primary">bioW</name>
    <name evidence="12" type="ORF">TAGGR_1251</name>
</gene>
<dbReference type="GO" id="GO:0042410">
    <property type="term" value="F:6-carboxyhexanoate-CoA ligase activity"/>
    <property type="evidence" value="ECO:0007669"/>
    <property type="project" value="UniProtKB-UniRule"/>
</dbReference>
<dbReference type="STRING" id="86166.TAGGR_1251"/>
<dbReference type="UniPathway" id="UPA00999">
    <property type="reaction ID" value="UER00351"/>
</dbReference>
<evidence type="ECO:0000256" key="2">
    <source>
        <dbReference type="ARBA" id="ARBA00005075"/>
    </source>
</evidence>
<evidence type="ECO:0000256" key="1">
    <source>
        <dbReference type="ARBA" id="ARBA00001946"/>
    </source>
</evidence>
<keyword evidence="9 11" id="KW-0460">Magnesium</keyword>
<dbReference type="GO" id="GO:0009102">
    <property type="term" value="P:biotin biosynthetic process"/>
    <property type="evidence" value="ECO:0007669"/>
    <property type="project" value="UniProtKB-UniRule"/>
</dbReference>
<keyword evidence="8 11" id="KW-0067">ATP-binding</keyword>
<organism evidence="12 13">
    <name type="scientific">Thermodesulfovibrio aggregans</name>
    <dbReference type="NCBI Taxonomy" id="86166"/>
    <lineage>
        <taxon>Bacteria</taxon>
        <taxon>Pseudomonadati</taxon>
        <taxon>Nitrospirota</taxon>
        <taxon>Thermodesulfovibrionia</taxon>
        <taxon>Thermodesulfovibrionales</taxon>
        <taxon>Thermodesulfovibrionaceae</taxon>
        <taxon>Thermodesulfovibrio</taxon>
    </lineage>
</organism>
<evidence type="ECO:0000256" key="5">
    <source>
        <dbReference type="ARBA" id="ARBA00022598"/>
    </source>
</evidence>
<keyword evidence="5 11" id="KW-0436">Ligase</keyword>
<dbReference type="GO" id="GO:0005524">
    <property type="term" value="F:ATP binding"/>
    <property type="evidence" value="ECO:0007669"/>
    <property type="project" value="UniProtKB-KW"/>
</dbReference>
<comment type="catalytic activity">
    <reaction evidence="10 11">
        <text>heptanedioate + ATP + CoA = 6-carboxyhexanoyl-CoA + AMP + diphosphate</text>
        <dbReference type="Rhea" id="RHEA:14781"/>
        <dbReference type="ChEBI" id="CHEBI:30616"/>
        <dbReference type="ChEBI" id="CHEBI:33019"/>
        <dbReference type="ChEBI" id="CHEBI:36165"/>
        <dbReference type="ChEBI" id="CHEBI:57287"/>
        <dbReference type="ChEBI" id="CHEBI:57360"/>
        <dbReference type="ChEBI" id="CHEBI:456215"/>
        <dbReference type="EC" id="6.2.1.14"/>
    </reaction>
</comment>
<sequence length="245" mass="27879">MWSLRMRASLLEKNREIHISGAEGIYKFEELERVLKKYLKRALEHPNGTPDKVVLTVEKIKEEIQSIRALPIETVFCYTPEQAQKFIDSRLADLGISEKAIALAWSIIRGQKMRGAALIDCLTAERLEPDKDRGIRVSRIQMDKKRKIQILKKVKKLTSEPQRVIEAVTVASKVASVPEIIAEICVSDNPDYTTGYISSKKFGYLRITNIKKEGTPIGGRAFFVKTPIDIERLIKFLEKTPVIVK</sequence>
<evidence type="ECO:0000256" key="10">
    <source>
        <dbReference type="ARBA" id="ARBA00049553"/>
    </source>
</evidence>
<protein>
    <recommendedName>
        <fullName evidence="4 11">6-carboxyhexanoate--CoA ligase</fullName>
        <ecNumber evidence="4 11">6.2.1.14</ecNumber>
    </recommendedName>
    <alternativeName>
        <fullName evidence="11">Pimeloyl-CoA synthase</fullName>
    </alternativeName>
</protein>
<dbReference type="HAMAP" id="MF_00668">
    <property type="entry name" value="BioW"/>
    <property type="match status" value="1"/>
</dbReference>
<accession>A0A0U9HUM1</accession>
<dbReference type="NCBIfam" id="NF002360">
    <property type="entry name" value="PRK01322.1"/>
    <property type="match status" value="1"/>
</dbReference>